<evidence type="ECO:0000256" key="6">
    <source>
        <dbReference type="ARBA" id="ARBA00022917"/>
    </source>
</evidence>
<organism evidence="10 11">
    <name type="scientific">Ephemerocybe angulata</name>
    <dbReference type="NCBI Taxonomy" id="980116"/>
    <lineage>
        <taxon>Eukaryota</taxon>
        <taxon>Fungi</taxon>
        <taxon>Dikarya</taxon>
        <taxon>Basidiomycota</taxon>
        <taxon>Agaricomycotina</taxon>
        <taxon>Agaricomycetes</taxon>
        <taxon>Agaricomycetidae</taxon>
        <taxon>Agaricales</taxon>
        <taxon>Agaricineae</taxon>
        <taxon>Psathyrellaceae</taxon>
        <taxon>Ephemerocybe</taxon>
    </lineage>
</organism>
<feature type="region of interest" description="Disordered" evidence="8">
    <location>
        <begin position="232"/>
        <end position="257"/>
    </location>
</feature>
<dbReference type="PRINTS" id="PR01042">
    <property type="entry name" value="TRNASYNTHASP"/>
</dbReference>
<dbReference type="Pfam" id="PF01336">
    <property type="entry name" value="tRNA_anti-codon"/>
    <property type="match status" value="1"/>
</dbReference>
<dbReference type="Pfam" id="PF00152">
    <property type="entry name" value="tRNA-synt_2"/>
    <property type="match status" value="1"/>
</dbReference>
<evidence type="ECO:0000259" key="9">
    <source>
        <dbReference type="PROSITE" id="PS50862"/>
    </source>
</evidence>
<evidence type="ECO:0000256" key="5">
    <source>
        <dbReference type="ARBA" id="ARBA00022840"/>
    </source>
</evidence>
<dbReference type="InterPro" id="IPR045864">
    <property type="entry name" value="aa-tRNA-synth_II/BPL/LPL"/>
</dbReference>
<feature type="compositionally biased region" description="Polar residues" evidence="8">
    <location>
        <begin position="13"/>
        <end position="23"/>
    </location>
</feature>
<gene>
    <name evidence="10" type="ORF">DFP72DRAFT_1035048</name>
</gene>
<dbReference type="EMBL" id="JACGCI010000074">
    <property type="protein sequence ID" value="KAF6748138.1"/>
    <property type="molecule type" value="Genomic_DNA"/>
</dbReference>
<dbReference type="Gene3D" id="3.30.930.10">
    <property type="entry name" value="Bira Bifunctional Protein, Domain 2"/>
    <property type="match status" value="1"/>
</dbReference>
<keyword evidence="3" id="KW-0436">Ligase</keyword>
<dbReference type="PANTHER" id="PTHR22594">
    <property type="entry name" value="ASPARTYL/LYSYL-TRNA SYNTHETASE"/>
    <property type="match status" value="1"/>
</dbReference>
<evidence type="ECO:0000256" key="4">
    <source>
        <dbReference type="ARBA" id="ARBA00022741"/>
    </source>
</evidence>
<dbReference type="SUPFAM" id="SSF50249">
    <property type="entry name" value="Nucleic acid-binding proteins"/>
    <property type="match status" value="1"/>
</dbReference>
<dbReference type="GO" id="GO:0003676">
    <property type="term" value="F:nucleic acid binding"/>
    <property type="evidence" value="ECO:0007669"/>
    <property type="project" value="InterPro"/>
</dbReference>
<feature type="region of interest" description="Disordered" evidence="8">
    <location>
        <begin position="13"/>
        <end position="36"/>
    </location>
</feature>
<keyword evidence="11" id="KW-1185">Reference proteome</keyword>
<evidence type="ECO:0000256" key="7">
    <source>
        <dbReference type="ARBA" id="ARBA00023146"/>
    </source>
</evidence>
<name>A0A8H6HJF7_9AGAR</name>
<keyword evidence="4" id="KW-0547">Nucleotide-binding</keyword>
<dbReference type="GO" id="GO:0004816">
    <property type="term" value="F:asparagine-tRNA ligase activity"/>
    <property type="evidence" value="ECO:0007669"/>
    <property type="project" value="UniProtKB-EC"/>
</dbReference>
<proteinExistence type="inferred from homology"/>
<protein>
    <recommendedName>
        <fullName evidence="2">asparagine--tRNA ligase</fullName>
        <ecNumber evidence="2">6.1.1.22</ecNumber>
    </recommendedName>
</protein>
<dbReference type="EC" id="6.1.1.22" evidence="2"/>
<dbReference type="Proteomes" id="UP000521943">
    <property type="component" value="Unassembled WGS sequence"/>
</dbReference>
<dbReference type="InterPro" id="IPR002312">
    <property type="entry name" value="Asp/Asn-tRNA-synth_IIb"/>
</dbReference>
<dbReference type="GO" id="GO:0005739">
    <property type="term" value="C:mitochondrion"/>
    <property type="evidence" value="ECO:0007669"/>
    <property type="project" value="TreeGrafter"/>
</dbReference>
<keyword evidence="6" id="KW-0648">Protein biosynthesis</keyword>
<comment type="caution">
    <text evidence="10">The sequence shown here is derived from an EMBL/GenBank/DDBJ whole genome shotgun (WGS) entry which is preliminary data.</text>
</comment>
<dbReference type="InterPro" id="IPR006195">
    <property type="entry name" value="aa-tRNA-synth_II"/>
</dbReference>
<evidence type="ECO:0000256" key="8">
    <source>
        <dbReference type="SAM" id="MobiDB-lite"/>
    </source>
</evidence>
<dbReference type="GO" id="GO:0006421">
    <property type="term" value="P:asparaginyl-tRNA aminoacylation"/>
    <property type="evidence" value="ECO:0007669"/>
    <property type="project" value="InterPro"/>
</dbReference>
<evidence type="ECO:0000256" key="3">
    <source>
        <dbReference type="ARBA" id="ARBA00022598"/>
    </source>
</evidence>
<reference evidence="10 11" key="1">
    <citation type="submission" date="2020-07" db="EMBL/GenBank/DDBJ databases">
        <title>Comparative genomics of pyrophilous fungi reveals a link between fire events and developmental genes.</title>
        <authorList>
            <consortium name="DOE Joint Genome Institute"/>
            <person name="Steindorff A.S."/>
            <person name="Carver A."/>
            <person name="Calhoun S."/>
            <person name="Stillman K."/>
            <person name="Liu H."/>
            <person name="Lipzen A."/>
            <person name="Pangilinan J."/>
            <person name="Labutti K."/>
            <person name="Bruns T.D."/>
            <person name="Grigoriev I.V."/>
        </authorList>
    </citation>
    <scope>NUCLEOTIDE SEQUENCE [LARGE SCALE GENOMIC DNA]</scope>
    <source>
        <strain evidence="10 11">CBS 144469</strain>
    </source>
</reference>
<keyword evidence="5" id="KW-0067">ATP-binding</keyword>
<dbReference type="GO" id="GO:0005524">
    <property type="term" value="F:ATP binding"/>
    <property type="evidence" value="ECO:0007669"/>
    <property type="project" value="UniProtKB-KW"/>
</dbReference>
<keyword evidence="7 10" id="KW-0030">Aminoacyl-tRNA synthetase</keyword>
<dbReference type="CDD" id="cd04318">
    <property type="entry name" value="EcAsnRS_like_N"/>
    <property type="match status" value="1"/>
</dbReference>
<dbReference type="InterPro" id="IPR012340">
    <property type="entry name" value="NA-bd_OB-fold"/>
</dbReference>
<accession>A0A8H6HJF7</accession>
<evidence type="ECO:0000313" key="11">
    <source>
        <dbReference type="Proteomes" id="UP000521943"/>
    </source>
</evidence>
<comment type="similarity">
    <text evidence="1">Belongs to the class-II aminoacyl-tRNA synthetase family.</text>
</comment>
<dbReference type="InterPro" id="IPR004365">
    <property type="entry name" value="NA-bd_OB_tRNA"/>
</dbReference>
<evidence type="ECO:0000256" key="2">
    <source>
        <dbReference type="ARBA" id="ARBA00012816"/>
    </source>
</evidence>
<evidence type="ECO:0000256" key="1">
    <source>
        <dbReference type="ARBA" id="ARBA00008226"/>
    </source>
</evidence>
<dbReference type="AlphaFoldDB" id="A0A8H6HJF7"/>
<dbReference type="InterPro" id="IPR004364">
    <property type="entry name" value="Aa-tRNA-synt_II"/>
</dbReference>
<dbReference type="Gene3D" id="2.40.50.140">
    <property type="entry name" value="Nucleic acid-binding proteins"/>
    <property type="match status" value="1"/>
</dbReference>
<feature type="compositionally biased region" description="Low complexity" evidence="8">
    <location>
        <begin position="235"/>
        <end position="252"/>
    </location>
</feature>
<feature type="domain" description="Aminoacyl-transfer RNA synthetases class-II family profile" evidence="9">
    <location>
        <begin position="189"/>
        <end position="575"/>
    </location>
</feature>
<dbReference type="PANTHER" id="PTHR22594:SF34">
    <property type="entry name" value="ASPARAGINE--TRNA LIGASE, MITOCHONDRIAL-RELATED"/>
    <property type="match status" value="1"/>
</dbReference>
<sequence length="583" mass="64021">MLTARQIFTRTSRGGLNRTIANGSGSGKPRTYATSPKEFKLPPTIKQLLDVGSSGQAGPSSKAAEETTTTVCGWIKSIRKQKNVAFAVLTDGSEDRGLQAVLLREGAEDGILRRLTNGTAVQLRGKLVESPGKGQSHELVVDEKEAGAIVVLGECDPESYPIQKKTLTPEYLRDHTHLRPRTTQIASMLRLRHTLNRRLSGWMDDEGFTSVQTPVVTGNDAEGAGEVFSVNVAGQSSPSSPSSSTTQSSEAAPPEPEEFFGRPAFLTVSHQLHLEAFATALSRVWTLSPCFRAEPSLTRRHLAEFWMLEAEWAFTHVGEGRPVDGVCNVVEAMLRGVVGPLLHASSSSTPQEALADPDVAALWSYTTPSALTSPEQKKKEMEVLRRAFASEKWWPRLSYTQAVAILRRAARLPAEEEGEIPVEGVETPKKRVKFEFEPRWGAPLQAEHEKYLAEVVFGSPVFVCDYPRTLKPFYMKVNEGGVGERETVACFDLLVPYIGELVGGSVREERVEVLRESMVRAGLVGAEEGSDEAWQWYLDLRQYGGAPHAGFGMGFERLVAWVGGVENVRECVGMPRWAGRMLL</sequence>
<dbReference type="OrthoDB" id="1931232at2759"/>
<evidence type="ECO:0000313" key="10">
    <source>
        <dbReference type="EMBL" id="KAF6748138.1"/>
    </source>
</evidence>
<dbReference type="NCBIfam" id="TIGR00457">
    <property type="entry name" value="asnS"/>
    <property type="match status" value="1"/>
</dbReference>
<dbReference type="PROSITE" id="PS50862">
    <property type="entry name" value="AA_TRNA_LIGASE_II"/>
    <property type="match status" value="1"/>
</dbReference>
<dbReference type="SUPFAM" id="SSF55681">
    <property type="entry name" value="Class II aaRS and biotin synthetases"/>
    <property type="match status" value="1"/>
</dbReference>
<dbReference type="InterPro" id="IPR004522">
    <property type="entry name" value="Asn-tRNA-ligase"/>
</dbReference>